<dbReference type="EMBL" id="BARV01020718">
    <property type="protein sequence ID" value="GAI30387.1"/>
    <property type="molecule type" value="Genomic_DNA"/>
</dbReference>
<protein>
    <recommendedName>
        <fullName evidence="4">Methyltransferase domain-containing protein</fullName>
    </recommendedName>
</protein>
<sequence length="111" mass="12812">MNSKNHRVLRVYRTKAQAKESYDKISRFYDYFAGVFEKKYRDMALERLDIRRGETVLEIGFGTGNCLKQMAESVGEDGRVYGIDISSGMLEVSKRRLEEAGLLDRVKGVFF</sequence>
<accession>X1MFF4</accession>
<name>X1MFF4_9ZZZZ</name>
<dbReference type="CDD" id="cd02440">
    <property type="entry name" value="AdoMet_MTases"/>
    <property type="match status" value="1"/>
</dbReference>
<dbReference type="PANTHER" id="PTHR43675">
    <property type="entry name" value="ARSENITE METHYLTRANSFERASE"/>
    <property type="match status" value="1"/>
</dbReference>
<comment type="caution">
    <text evidence="3">The sequence shown here is derived from an EMBL/GenBank/DDBJ whole genome shotgun (WGS) entry which is preliminary data.</text>
</comment>
<dbReference type="AlphaFoldDB" id="X1MFF4"/>
<dbReference type="PANTHER" id="PTHR43675:SF8">
    <property type="entry name" value="ARSENITE METHYLTRANSFERASE"/>
    <property type="match status" value="1"/>
</dbReference>
<keyword evidence="2" id="KW-0949">S-adenosyl-L-methionine</keyword>
<reference evidence="3" key="1">
    <citation type="journal article" date="2014" name="Front. Microbiol.">
        <title>High frequency of phylogenetically diverse reductive dehalogenase-homologous genes in deep subseafloor sedimentary metagenomes.</title>
        <authorList>
            <person name="Kawai M."/>
            <person name="Futagami T."/>
            <person name="Toyoda A."/>
            <person name="Takaki Y."/>
            <person name="Nishi S."/>
            <person name="Hori S."/>
            <person name="Arai W."/>
            <person name="Tsubouchi T."/>
            <person name="Morono Y."/>
            <person name="Uchiyama I."/>
            <person name="Ito T."/>
            <person name="Fujiyama A."/>
            <person name="Inagaki F."/>
            <person name="Takami H."/>
        </authorList>
    </citation>
    <scope>NUCLEOTIDE SEQUENCE</scope>
    <source>
        <strain evidence="3">Expedition CK06-06</strain>
    </source>
</reference>
<dbReference type="Pfam" id="PF01209">
    <property type="entry name" value="Ubie_methyltran"/>
    <property type="match status" value="1"/>
</dbReference>
<organism evidence="3">
    <name type="scientific">marine sediment metagenome</name>
    <dbReference type="NCBI Taxonomy" id="412755"/>
    <lineage>
        <taxon>unclassified sequences</taxon>
        <taxon>metagenomes</taxon>
        <taxon>ecological metagenomes</taxon>
    </lineage>
</organism>
<dbReference type="InterPro" id="IPR029063">
    <property type="entry name" value="SAM-dependent_MTases_sf"/>
</dbReference>
<gene>
    <name evidence="3" type="ORF">S06H3_34503</name>
</gene>
<proteinExistence type="predicted"/>
<dbReference type="SUPFAM" id="SSF53335">
    <property type="entry name" value="S-adenosyl-L-methionine-dependent methyltransferases"/>
    <property type="match status" value="1"/>
</dbReference>
<keyword evidence="1" id="KW-0808">Transferase</keyword>
<dbReference type="InterPro" id="IPR026669">
    <property type="entry name" value="Arsenite_MeTrfase-like"/>
</dbReference>
<dbReference type="Gene3D" id="3.40.50.150">
    <property type="entry name" value="Vaccinia Virus protein VP39"/>
    <property type="match status" value="1"/>
</dbReference>
<dbReference type="GO" id="GO:0008168">
    <property type="term" value="F:methyltransferase activity"/>
    <property type="evidence" value="ECO:0007669"/>
    <property type="project" value="TreeGrafter"/>
</dbReference>
<evidence type="ECO:0008006" key="4">
    <source>
        <dbReference type="Google" id="ProtNLM"/>
    </source>
</evidence>
<evidence type="ECO:0000256" key="1">
    <source>
        <dbReference type="ARBA" id="ARBA00022679"/>
    </source>
</evidence>
<evidence type="ECO:0000256" key="2">
    <source>
        <dbReference type="ARBA" id="ARBA00022691"/>
    </source>
</evidence>
<evidence type="ECO:0000313" key="3">
    <source>
        <dbReference type="EMBL" id="GAI30387.1"/>
    </source>
</evidence>